<keyword evidence="1" id="KW-1133">Transmembrane helix</keyword>
<protein>
    <submittedName>
        <fullName evidence="2">Uncharacterized protein</fullName>
    </submittedName>
</protein>
<dbReference type="Proteomes" id="UP000184225">
    <property type="component" value="Unassembled WGS sequence"/>
</dbReference>
<organism evidence="2 3">
    <name type="scientific">Mesonia phycicola</name>
    <dbReference type="NCBI Taxonomy" id="579105"/>
    <lineage>
        <taxon>Bacteria</taxon>
        <taxon>Pseudomonadati</taxon>
        <taxon>Bacteroidota</taxon>
        <taxon>Flavobacteriia</taxon>
        <taxon>Flavobacteriales</taxon>
        <taxon>Flavobacteriaceae</taxon>
        <taxon>Mesonia</taxon>
    </lineage>
</organism>
<keyword evidence="1" id="KW-0812">Transmembrane</keyword>
<dbReference type="RefSeq" id="WP_073149392.1">
    <property type="nucleotide sequence ID" value="NZ_FQYY01000003.1"/>
</dbReference>
<feature type="transmembrane region" description="Helical" evidence="1">
    <location>
        <begin position="12"/>
        <end position="35"/>
    </location>
</feature>
<sequence length="137" mass="15691">MNQDLTLKYKNTLQILIILLVGIILLIIGLIGYVLSKEVSYFYLVALANILVIYVIIKSQIKKHHVIYDAVFIKYKLDEGPTKRLKVDEICGVDQNEKSLFVKLNEEKMATINLTNYSSSSITEFKQLLEKMAAFKC</sequence>
<dbReference type="OrthoDB" id="1442362at2"/>
<feature type="transmembrane region" description="Helical" evidence="1">
    <location>
        <begin position="41"/>
        <end position="57"/>
    </location>
</feature>
<gene>
    <name evidence="2" type="ORF">SAMN04488096_103346</name>
</gene>
<accession>A0A1M6D7W5</accession>
<reference evidence="2 3" key="1">
    <citation type="submission" date="2016-11" db="EMBL/GenBank/DDBJ databases">
        <authorList>
            <person name="Jaros S."/>
            <person name="Januszkiewicz K."/>
            <person name="Wedrychowicz H."/>
        </authorList>
    </citation>
    <scope>NUCLEOTIDE SEQUENCE [LARGE SCALE GENOMIC DNA]</scope>
    <source>
        <strain evidence="2 3">DSM 21425</strain>
    </source>
</reference>
<dbReference type="AlphaFoldDB" id="A0A1M6D7W5"/>
<proteinExistence type="predicted"/>
<keyword evidence="3" id="KW-1185">Reference proteome</keyword>
<name>A0A1M6D7W5_9FLAO</name>
<keyword evidence="1" id="KW-0472">Membrane</keyword>
<evidence type="ECO:0000313" key="3">
    <source>
        <dbReference type="Proteomes" id="UP000184225"/>
    </source>
</evidence>
<dbReference type="STRING" id="579105.SAMN04488096_103346"/>
<dbReference type="EMBL" id="FQYY01000003">
    <property type="protein sequence ID" value="SHI69312.1"/>
    <property type="molecule type" value="Genomic_DNA"/>
</dbReference>
<evidence type="ECO:0000313" key="2">
    <source>
        <dbReference type="EMBL" id="SHI69312.1"/>
    </source>
</evidence>
<evidence type="ECO:0000256" key="1">
    <source>
        <dbReference type="SAM" id="Phobius"/>
    </source>
</evidence>